<accession>W8VSM9</accession>
<protein>
    <submittedName>
        <fullName evidence="1">Uncharacterized protein</fullName>
    </submittedName>
</protein>
<dbReference type="HOGENOM" id="CLU_3330841_0_0_10"/>
<dbReference type="EMBL" id="AP014548">
    <property type="protein sequence ID" value="BAO56345.1"/>
    <property type="molecule type" value="Genomic_DNA"/>
</dbReference>
<evidence type="ECO:0000313" key="1">
    <source>
        <dbReference type="EMBL" id="BAO56345.1"/>
    </source>
</evidence>
<dbReference type="Proteomes" id="UP000031760">
    <property type="component" value="Chromosome"/>
</dbReference>
<organism evidence="1 2">
    <name type="scientific">Nonlabens marinus S1-08</name>
    <dbReference type="NCBI Taxonomy" id="1454201"/>
    <lineage>
        <taxon>Bacteria</taxon>
        <taxon>Pseudomonadati</taxon>
        <taxon>Bacteroidota</taxon>
        <taxon>Flavobacteriia</taxon>
        <taxon>Flavobacteriales</taxon>
        <taxon>Flavobacteriaceae</taxon>
        <taxon>Nonlabens</taxon>
    </lineage>
</organism>
<evidence type="ECO:0000313" key="2">
    <source>
        <dbReference type="Proteomes" id="UP000031760"/>
    </source>
</evidence>
<dbReference type="AlphaFoldDB" id="W8VSM9"/>
<dbReference type="STRING" id="1454201.NMS_2336"/>
<sequence>MSQSLRKTNFSYSYKWKGLFAFAKANSYQVSLHFPDLG</sequence>
<reference evidence="1 2" key="1">
    <citation type="journal article" date="2014" name="Proc. Natl. Acad. Sci. U.S.A.">
        <title>Functional characterization of flavobacteria rhodopsins reveals a unique class of light-driven chloride pump in bacteria.</title>
        <authorList>
            <person name="Yoshizawa S."/>
            <person name="Kumagai Y."/>
            <person name="Kim H."/>
            <person name="Ogura Y."/>
            <person name="Hayashi T."/>
            <person name="Iwasaki W."/>
            <person name="DeLong E.F."/>
            <person name="Kogure K."/>
        </authorList>
    </citation>
    <scope>NUCLEOTIDE SEQUENCE [LARGE SCALE GENOMIC DNA]</scope>
    <source>
        <strain evidence="1 2">S1-08</strain>
    </source>
</reference>
<name>W8VSM9_9FLAO</name>
<keyword evidence="2" id="KW-1185">Reference proteome</keyword>
<gene>
    <name evidence="1" type="ORF">NMS_2336</name>
</gene>
<dbReference type="KEGG" id="nmf:NMS_2336"/>
<proteinExistence type="predicted"/>